<dbReference type="InterPro" id="IPR009003">
    <property type="entry name" value="Peptidase_S1_PA"/>
</dbReference>
<keyword evidence="1" id="KW-0378">Hydrolase</keyword>
<dbReference type="GO" id="GO:0016485">
    <property type="term" value="P:protein processing"/>
    <property type="evidence" value="ECO:0007669"/>
    <property type="project" value="InterPro"/>
</dbReference>
<evidence type="ECO:0000256" key="1">
    <source>
        <dbReference type="PIRNR" id="PIRNR037989"/>
    </source>
</evidence>
<dbReference type="OrthoDB" id="17845at2759"/>
<comment type="PTM">
    <text evidence="1">The full-lengh TYSND1 is the active the proteolytic processing of PTS1- and PTS2-proteins and in self-cleavage, and intermolecular self-cleavage of TYSND1 down-regulates its protease activity.</text>
</comment>
<keyword evidence="1 3" id="KW-0645">Protease</keyword>
<comment type="function">
    <text evidence="1">Peroxisomal protease that mediates both the removal of the leader peptide from proteins containing a PTS2 target sequence and processes several PTS1-containing proteins. Catalyzes the processing of PTS1-proteins involved in the peroxisomal beta-oxidation of fatty acids.</text>
</comment>
<dbReference type="SUPFAM" id="SSF50494">
    <property type="entry name" value="Trypsin-like serine proteases"/>
    <property type="match status" value="1"/>
</dbReference>
<dbReference type="InterPro" id="IPR043504">
    <property type="entry name" value="Peptidase_S1_PA_chymotrypsin"/>
</dbReference>
<evidence type="ECO:0000256" key="2">
    <source>
        <dbReference type="SAM" id="MobiDB-lite"/>
    </source>
</evidence>
<dbReference type="InterPro" id="IPR039245">
    <property type="entry name" value="TYSND1/DEG15"/>
</dbReference>
<keyword evidence="1" id="KW-0576">Peroxisome</keyword>
<proteinExistence type="inferred from homology"/>
<keyword evidence="4" id="KW-1185">Reference proteome</keyword>
<dbReference type="PANTHER" id="PTHR21004">
    <property type="entry name" value="SERINE PROTEASE-RELATED"/>
    <property type="match status" value="1"/>
</dbReference>
<dbReference type="PANTHER" id="PTHR21004:SF0">
    <property type="entry name" value="PEROXISOMAL LEADER PEPTIDE-PROCESSING PROTEASE"/>
    <property type="match status" value="1"/>
</dbReference>
<feature type="region of interest" description="Disordered" evidence="2">
    <location>
        <begin position="130"/>
        <end position="150"/>
    </location>
</feature>
<dbReference type="Pfam" id="PF13365">
    <property type="entry name" value="Trypsin_2"/>
    <property type="match status" value="1"/>
</dbReference>
<evidence type="ECO:0000313" key="3">
    <source>
        <dbReference type="EMBL" id="TNN80909.1"/>
    </source>
</evidence>
<reference evidence="3 4" key="1">
    <citation type="submission" date="2019-03" db="EMBL/GenBank/DDBJ databases">
        <title>First draft genome of Liparis tanakae, snailfish: a comprehensive survey of snailfish specific genes.</title>
        <authorList>
            <person name="Kim W."/>
            <person name="Song I."/>
            <person name="Jeong J.-H."/>
            <person name="Kim D."/>
            <person name="Kim S."/>
            <person name="Ryu S."/>
            <person name="Song J.Y."/>
            <person name="Lee S.K."/>
        </authorList>
    </citation>
    <scope>NUCLEOTIDE SEQUENCE [LARGE SCALE GENOMIC DNA]</scope>
    <source>
        <tissue evidence="3">Muscle</tissue>
    </source>
</reference>
<dbReference type="EMBL" id="SRLO01000050">
    <property type="protein sequence ID" value="TNN80909.1"/>
    <property type="molecule type" value="Genomic_DNA"/>
</dbReference>
<sequence length="277" mass="29904">MAQSYNPGESVVVVGYGGLGRRCGPSLTCGVLSKTISLNDQPVMLQTTCAVQAGTSGGAVVRPRTGELLGIVSSNTRDFVAKVTYPHLNFSIPNCLCVGLLCWLADSLSLWRTRLSTSSRKVLSSLWFHPPGNERRSRKTNSDGPAQYTETATHLRCSGAPCRLKRKMTAQRPDPHPLPRILTLSPEAETPLGSGDLAVPVGVARVEEGPDADLVLVQVDGSQLDLVQELEPVPQTLPEISQILSEELHSCQVRCKHCRNHPGLESAVKQPRLNTIS</sequence>
<comment type="subcellular location">
    <subcellularLocation>
        <location evidence="1">Peroxisome</location>
    </subcellularLocation>
</comment>
<organism evidence="3 4">
    <name type="scientific">Liparis tanakae</name>
    <name type="common">Tanaka's snailfish</name>
    <dbReference type="NCBI Taxonomy" id="230148"/>
    <lineage>
        <taxon>Eukaryota</taxon>
        <taxon>Metazoa</taxon>
        <taxon>Chordata</taxon>
        <taxon>Craniata</taxon>
        <taxon>Vertebrata</taxon>
        <taxon>Euteleostomi</taxon>
        <taxon>Actinopterygii</taxon>
        <taxon>Neopterygii</taxon>
        <taxon>Teleostei</taxon>
        <taxon>Neoteleostei</taxon>
        <taxon>Acanthomorphata</taxon>
        <taxon>Eupercaria</taxon>
        <taxon>Perciformes</taxon>
        <taxon>Cottioidei</taxon>
        <taxon>Cottales</taxon>
        <taxon>Liparidae</taxon>
        <taxon>Liparis</taxon>
    </lineage>
</organism>
<dbReference type="AlphaFoldDB" id="A0A4Z2ISC7"/>
<dbReference type="GO" id="GO:0031998">
    <property type="term" value="P:regulation of fatty acid beta-oxidation"/>
    <property type="evidence" value="ECO:0007669"/>
    <property type="project" value="TreeGrafter"/>
</dbReference>
<dbReference type="EC" id="3.4.21.-" evidence="1"/>
<dbReference type="GO" id="GO:0005777">
    <property type="term" value="C:peroxisome"/>
    <property type="evidence" value="ECO:0007669"/>
    <property type="project" value="UniProtKB-SubCell"/>
</dbReference>
<name>A0A4Z2ISC7_9TELE</name>
<keyword evidence="1" id="KW-0720">Serine protease</keyword>
<dbReference type="Proteomes" id="UP000314294">
    <property type="component" value="Unassembled WGS sequence"/>
</dbReference>
<dbReference type="GO" id="GO:0004252">
    <property type="term" value="F:serine-type endopeptidase activity"/>
    <property type="evidence" value="ECO:0007669"/>
    <property type="project" value="InterPro"/>
</dbReference>
<evidence type="ECO:0000313" key="4">
    <source>
        <dbReference type="Proteomes" id="UP000314294"/>
    </source>
</evidence>
<protein>
    <recommendedName>
        <fullName evidence="1">Peroxisomal leader peptide-processing protease</fullName>
        <ecNumber evidence="1">3.4.21.-</ecNumber>
    </recommendedName>
</protein>
<gene>
    <name evidence="3" type="primary">TYSND1</name>
    <name evidence="3" type="ORF">EYF80_008914</name>
</gene>
<accession>A0A4Z2ISC7</accession>
<comment type="similarity">
    <text evidence="1">Belongs to the peptidase S1B family.</text>
</comment>
<comment type="caution">
    <text evidence="3">The sequence shown here is derived from an EMBL/GenBank/DDBJ whole genome shotgun (WGS) entry which is preliminary data.</text>
</comment>
<dbReference type="Gene3D" id="2.40.10.10">
    <property type="entry name" value="Trypsin-like serine proteases"/>
    <property type="match status" value="1"/>
</dbReference>